<dbReference type="AlphaFoldDB" id="E9H1L3"/>
<gene>
    <name evidence="1" type="ORF">DAPPUDRAFT_251886</name>
</gene>
<accession>E9H1L3</accession>
<dbReference type="Proteomes" id="UP000000305">
    <property type="component" value="Unassembled WGS sequence"/>
</dbReference>
<sequence>MTVSNSVDMKLSTHSTGLLYGCDCFHRVPAPPVGFPEKLMSVTRFSSAAALPSGVHSRSSGLVASIAVQ</sequence>
<dbReference type="HOGENOM" id="CLU_2778452_0_0_1"/>
<dbReference type="InParanoid" id="E9H1L3"/>
<dbReference type="EMBL" id="GL732583">
    <property type="protein sequence ID" value="EFX74485.1"/>
    <property type="molecule type" value="Genomic_DNA"/>
</dbReference>
<keyword evidence="2" id="KW-1185">Reference proteome</keyword>
<organism evidence="1 2">
    <name type="scientific">Daphnia pulex</name>
    <name type="common">Water flea</name>
    <dbReference type="NCBI Taxonomy" id="6669"/>
    <lineage>
        <taxon>Eukaryota</taxon>
        <taxon>Metazoa</taxon>
        <taxon>Ecdysozoa</taxon>
        <taxon>Arthropoda</taxon>
        <taxon>Crustacea</taxon>
        <taxon>Branchiopoda</taxon>
        <taxon>Diplostraca</taxon>
        <taxon>Cladocera</taxon>
        <taxon>Anomopoda</taxon>
        <taxon>Daphniidae</taxon>
        <taxon>Daphnia</taxon>
    </lineage>
</organism>
<dbReference type="KEGG" id="dpx:DAPPUDRAFT_251886"/>
<proteinExistence type="predicted"/>
<protein>
    <submittedName>
        <fullName evidence="1">Uncharacterized protein</fullName>
    </submittedName>
</protein>
<evidence type="ECO:0000313" key="1">
    <source>
        <dbReference type="EMBL" id="EFX74485.1"/>
    </source>
</evidence>
<evidence type="ECO:0000313" key="2">
    <source>
        <dbReference type="Proteomes" id="UP000000305"/>
    </source>
</evidence>
<reference evidence="1 2" key="1">
    <citation type="journal article" date="2011" name="Science">
        <title>The ecoresponsive genome of Daphnia pulex.</title>
        <authorList>
            <person name="Colbourne J.K."/>
            <person name="Pfrender M.E."/>
            <person name="Gilbert D."/>
            <person name="Thomas W.K."/>
            <person name="Tucker A."/>
            <person name="Oakley T.H."/>
            <person name="Tokishita S."/>
            <person name="Aerts A."/>
            <person name="Arnold G.J."/>
            <person name="Basu M.K."/>
            <person name="Bauer D.J."/>
            <person name="Caceres C.E."/>
            <person name="Carmel L."/>
            <person name="Casola C."/>
            <person name="Choi J.H."/>
            <person name="Detter J.C."/>
            <person name="Dong Q."/>
            <person name="Dusheyko S."/>
            <person name="Eads B.D."/>
            <person name="Frohlich T."/>
            <person name="Geiler-Samerotte K.A."/>
            <person name="Gerlach D."/>
            <person name="Hatcher P."/>
            <person name="Jogdeo S."/>
            <person name="Krijgsveld J."/>
            <person name="Kriventseva E.V."/>
            <person name="Kultz D."/>
            <person name="Laforsch C."/>
            <person name="Lindquist E."/>
            <person name="Lopez J."/>
            <person name="Manak J.R."/>
            <person name="Muller J."/>
            <person name="Pangilinan J."/>
            <person name="Patwardhan R.P."/>
            <person name="Pitluck S."/>
            <person name="Pritham E.J."/>
            <person name="Rechtsteiner A."/>
            <person name="Rho M."/>
            <person name="Rogozin I.B."/>
            <person name="Sakarya O."/>
            <person name="Salamov A."/>
            <person name="Schaack S."/>
            <person name="Shapiro H."/>
            <person name="Shiga Y."/>
            <person name="Skalitzky C."/>
            <person name="Smith Z."/>
            <person name="Souvorov A."/>
            <person name="Sung W."/>
            <person name="Tang Z."/>
            <person name="Tsuchiya D."/>
            <person name="Tu H."/>
            <person name="Vos H."/>
            <person name="Wang M."/>
            <person name="Wolf Y.I."/>
            <person name="Yamagata H."/>
            <person name="Yamada T."/>
            <person name="Ye Y."/>
            <person name="Shaw J.R."/>
            <person name="Andrews J."/>
            <person name="Crease T.J."/>
            <person name="Tang H."/>
            <person name="Lucas S.M."/>
            <person name="Robertson H.M."/>
            <person name="Bork P."/>
            <person name="Koonin E.V."/>
            <person name="Zdobnov E.M."/>
            <person name="Grigoriev I.V."/>
            <person name="Lynch M."/>
            <person name="Boore J.L."/>
        </authorList>
    </citation>
    <scope>NUCLEOTIDE SEQUENCE [LARGE SCALE GENOMIC DNA]</scope>
</reference>
<name>E9H1L3_DAPPU</name>